<sequence length="110" mass="12527">MGSEKQLKEVVAEIRQFTMKILKQRHNLGGVGMVFLVIFKESGDRDRDCEIKEKSDSPIYNEGKDMIVDKIVSINVEIDYKDATGVEIDGKGVGIPKHRRQRCCQCGDRR</sequence>
<comment type="caution">
    <text evidence="1">The sequence shown here is derived from an EMBL/GenBank/DDBJ whole genome shotgun (WGS) entry which is preliminary data.</text>
</comment>
<evidence type="ECO:0000313" key="2">
    <source>
        <dbReference type="Proteomes" id="UP001055879"/>
    </source>
</evidence>
<accession>A0ACB9FGX0</accession>
<keyword evidence="2" id="KW-1185">Reference proteome</keyword>
<reference evidence="1 2" key="2">
    <citation type="journal article" date="2022" name="Mol. Ecol. Resour.">
        <title>The genomes of chicory, endive, great burdock and yacon provide insights into Asteraceae paleo-polyploidization history and plant inulin production.</title>
        <authorList>
            <person name="Fan W."/>
            <person name="Wang S."/>
            <person name="Wang H."/>
            <person name="Wang A."/>
            <person name="Jiang F."/>
            <person name="Liu H."/>
            <person name="Zhao H."/>
            <person name="Xu D."/>
            <person name="Zhang Y."/>
        </authorList>
    </citation>
    <scope>NUCLEOTIDE SEQUENCE [LARGE SCALE GENOMIC DNA]</scope>
    <source>
        <strain evidence="2">cv. Niubang</strain>
    </source>
</reference>
<protein>
    <submittedName>
        <fullName evidence="1">Uncharacterized protein</fullName>
    </submittedName>
</protein>
<proteinExistence type="predicted"/>
<reference evidence="2" key="1">
    <citation type="journal article" date="2022" name="Mol. Ecol. Resour.">
        <title>The genomes of chicory, endive, great burdock and yacon provide insights into Asteraceae palaeo-polyploidization history and plant inulin production.</title>
        <authorList>
            <person name="Fan W."/>
            <person name="Wang S."/>
            <person name="Wang H."/>
            <person name="Wang A."/>
            <person name="Jiang F."/>
            <person name="Liu H."/>
            <person name="Zhao H."/>
            <person name="Xu D."/>
            <person name="Zhang Y."/>
        </authorList>
    </citation>
    <scope>NUCLEOTIDE SEQUENCE [LARGE SCALE GENOMIC DNA]</scope>
    <source>
        <strain evidence="2">cv. Niubang</strain>
    </source>
</reference>
<organism evidence="1 2">
    <name type="scientific">Arctium lappa</name>
    <name type="common">Greater burdock</name>
    <name type="synonym">Lappa major</name>
    <dbReference type="NCBI Taxonomy" id="4217"/>
    <lineage>
        <taxon>Eukaryota</taxon>
        <taxon>Viridiplantae</taxon>
        <taxon>Streptophyta</taxon>
        <taxon>Embryophyta</taxon>
        <taxon>Tracheophyta</taxon>
        <taxon>Spermatophyta</taxon>
        <taxon>Magnoliopsida</taxon>
        <taxon>eudicotyledons</taxon>
        <taxon>Gunneridae</taxon>
        <taxon>Pentapetalae</taxon>
        <taxon>asterids</taxon>
        <taxon>campanulids</taxon>
        <taxon>Asterales</taxon>
        <taxon>Asteraceae</taxon>
        <taxon>Carduoideae</taxon>
        <taxon>Cardueae</taxon>
        <taxon>Arctiinae</taxon>
        <taxon>Arctium</taxon>
    </lineage>
</organism>
<gene>
    <name evidence="1" type="ORF">L6452_01207</name>
</gene>
<dbReference type="Proteomes" id="UP001055879">
    <property type="component" value="Linkage Group LG01"/>
</dbReference>
<dbReference type="EMBL" id="CM042047">
    <property type="protein sequence ID" value="KAI3770086.1"/>
    <property type="molecule type" value="Genomic_DNA"/>
</dbReference>
<evidence type="ECO:0000313" key="1">
    <source>
        <dbReference type="EMBL" id="KAI3770086.1"/>
    </source>
</evidence>
<name>A0ACB9FGX0_ARCLA</name>